<evidence type="ECO:0000313" key="2">
    <source>
        <dbReference type="EMBL" id="QJQ04716.1"/>
    </source>
</evidence>
<dbReference type="Proteomes" id="UP000274350">
    <property type="component" value="Chromosome"/>
</dbReference>
<sequence>MSVWMMWVAVTGLVVMLELFTGTFYLLMVALGMMAGALVAFFGISLEWQMIVAALVGAFATLALHKSKYGWREAKNASRDPNVNMDIGQSIHVQQWQDHGNGIYTSRAMYRGAMWDLELRHSAAVPGNFVIEAVEGSRLIVRPL</sequence>
<evidence type="ECO:0000256" key="1">
    <source>
        <dbReference type="SAM" id="Phobius"/>
    </source>
</evidence>
<dbReference type="AlphaFoldDB" id="A0A6M4A030"/>
<name>A0A6M4A030_9BURK</name>
<organism evidence="2 3">
    <name type="scientific">Undibacterium piscinae</name>
    <dbReference type="NCBI Taxonomy" id="2495591"/>
    <lineage>
        <taxon>Bacteria</taxon>
        <taxon>Pseudomonadati</taxon>
        <taxon>Pseudomonadota</taxon>
        <taxon>Betaproteobacteria</taxon>
        <taxon>Burkholderiales</taxon>
        <taxon>Oxalobacteraceae</taxon>
        <taxon>Undibacterium</taxon>
    </lineage>
</organism>
<keyword evidence="1" id="KW-0472">Membrane</keyword>
<dbReference type="KEGG" id="upi:EJG51_001335"/>
<accession>A0A6M4A030</accession>
<proteinExistence type="predicted"/>
<keyword evidence="3" id="KW-1185">Reference proteome</keyword>
<dbReference type="EMBL" id="CP051152">
    <property type="protein sequence ID" value="QJQ04716.1"/>
    <property type="molecule type" value="Genomic_DNA"/>
</dbReference>
<gene>
    <name evidence="2" type="ORF">EJG51_001335</name>
</gene>
<evidence type="ECO:0000313" key="3">
    <source>
        <dbReference type="Proteomes" id="UP000274350"/>
    </source>
</evidence>
<keyword evidence="1" id="KW-0812">Transmembrane</keyword>
<keyword evidence="1" id="KW-1133">Transmembrane helix</keyword>
<reference evidence="2 3" key="1">
    <citation type="journal article" date="2019" name="Int. J. Syst. Evol. Microbiol.">
        <title>Undibacterium piscinae sp. nov., isolated from Korean shiner intestine.</title>
        <authorList>
            <person name="Lee S.Y."/>
            <person name="Kang W."/>
            <person name="Kim P.S."/>
            <person name="Kim H.S."/>
            <person name="Sung H."/>
            <person name="Shin N.R."/>
            <person name="Whon T.W."/>
            <person name="Yun J.H."/>
            <person name="Lee J.Y."/>
            <person name="Lee J.Y."/>
            <person name="Jung M.J."/>
            <person name="Jeong Y.S."/>
            <person name="Tak E.J."/>
            <person name="Han J.E."/>
            <person name="Hyun D.W."/>
            <person name="Kang M.S."/>
            <person name="Lee K.E."/>
            <person name="Lee B.H."/>
            <person name="Bae J.W."/>
        </authorList>
    </citation>
    <scope>NUCLEOTIDE SEQUENCE [LARGE SCALE GENOMIC DNA]</scope>
    <source>
        <strain evidence="2 3">S11R28</strain>
    </source>
</reference>
<dbReference type="OrthoDB" id="5654021at2"/>
<protein>
    <submittedName>
        <fullName evidence="2">NfeD family protein</fullName>
    </submittedName>
</protein>
<feature type="transmembrane region" description="Helical" evidence="1">
    <location>
        <begin position="12"/>
        <end position="42"/>
    </location>
</feature>
<feature type="transmembrane region" description="Helical" evidence="1">
    <location>
        <begin position="48"/>
        <end position="65"/>
    </location>
</feature>